<feature type="compositionally biased region" description="Basic and acidic residues" evidence="3">
    <location>
        <begin position="1"/>
        <end position="11"/>
    </location>
</feature>
<proteinExistence type="inferred from homology"/>
<keyword evidence="5" id="KW-1185">Reference proteome</keyword>
<feature type="region of interest" description="Disordered" evidence="3">
    <location>
        <begin position="1"/>
        <end position="25"/>
    </location>
</feature>
<evidence type="ECO:0000313" key="4">
    <source>
        <dbReference type="EMBL" id="KAF2438346.1"/>
    </source>
</evidence>
<keyword evidence="2" id="KW-0175">Coiled coil</keyword>
<feature type="compositionally biased region" description="Low complexity" evidence="3">
    <location>
        <begin position="12"/>
        <end position="25"/>
    </location>
</feature>
<evidence type="ECO:0000256" key="1">
    <source>
        <dbReference type="ARBA" id="ARBA00006349"/>
    </source>
</evidence>
<dbReference type="PANTHER" id="PTHR19424">
    <property type="entry name" value="HEAT SHOCK FACTOR BINDING PROTEIN 1"/>
    <property type="match status" value="1"/>
</dbReference>
<comment type="similarity">
    <text evidence="1">Belongs to the HSBP1 family.</text>
</comment>
<dbReference type="EMBL" id="MU001512">
    <property type="protein sequence ID" value="KAF2438346.1"/>
    <property type="molecule type" value="Genomic_DNA"/>
</dbReference>
<sequence>MSPRPSTDRADSSASALNSSTDSSAELQQVVDDLLTQLQSKFTNVSSELLAKMEDMSRRLDNLEATLQTGDGKAPGPSK</sequence>
<name>A0A9P4P6G4_9PLEO</name>
<reference evidence="4" key="1">
    <citation type="journal article" date="2020" name="Stud. Mycol.">
        <title>101 Dothideomycetes genomes: a test case for predicting lifestyles and emergence of pathogens.</title>
        <authorList>
            <person name="Haridas S."/>
            <person name="Albert R."/>
            <person name="Binder M."/>
            <person name="Bloem J."/>
            <person name="Labutti K."/>
            <person name="Salamov A."/>
            <person name="Andreopoulos B."/>
            <person name="Baker S."/>
            <person name="Barry K."/>
            <person name="Bills G."/>
            <person name="Bluhm B."/>
            <person name="Cannon C."/>
            <person name="Castanera R."/>
            <person name="Culley D."/>
            <person name="Daum C."/>
            <person name="Ezra D."/>
            <person name="Gonzalez J."/>
            <person name="Henrissat B."/>
            <person name="Kuo A."/>
            <person name="Liang C."/>
            <person name="Lipzen A."/>
            <person name="Lutzoni F."/>
            <person name="Magnuson J."/>
            <person name="Mondo S."/>
            <person name="Nolan M."/>
            <person name="Ohm R."/>
            <person name="Pangilinan J."/>
            <person name="Park H.-J."/>
            <person name="Ramirez L."/>
            <person name="Alfaro M."/>
            <person name="Sun H."/>
            <person name="Tritt A."/>
            <person name="Yoshinaga Y."/>
            <person name="Zwiers L.-H."/>
            <person name="Turgeon B."/>
            <person name="Goodwin S."/>
            <person name="Spatafora J."/>
            <person name="Crous P."/>
            <person name="Grigoriev I."/>
        </authorList>
    </citation>
    <scope>NUCLEOTIDE SEQUENCE</scope>
    <source>
        <strain evidence="4">CBS 690.94</strain>
    </source>
</reference>
<dbReference type="Pfam" id="PF06825">
    <property type="entry name" value="HSBP1"/>
    <property type="match status" value="1"/>
</dbReference>
<gene>
    <name evidence="4" type="ORF">P171DRAFT_436851</name>
</gene>
<dbReference type="Gene3D" id="1.20.5.430">
    <property type="match status" value="1"/>
</dbReference>
<dbReference type="Proteomes" id="UP000799764">
    <property type="component" value="Unassembled WGS sequence"/>
</dbReference>
<dbReference type="GO" id="GO:0005634">
    <property type="term" value="C:nucleus"/>
    <property type="evidence" value="ECO:0007669"/>
    <property type="project" value="TreeGrafter"/>
</dbReference>
<evidence type="ECO:0000313" key="5">
    <source>
        <dbReference type="Proteomes" id="UP000799764"/>
    </source>
</evidence>
<evidence type="ECO:0000256" key="3">
    <source>
        <dbReference type="SAM" id="MobiDB-lite"/>
    </source>
</evidence>
<evidence type="ECO:0000256" key="2">
    <source>
        <dbReference type="SAM" id="Coils"/>
    </source>
</evidence>
<evidence type="ECO:0008006" key="6">
    <source>
        <dbReference type="Google" id="ProtNLM"/>
    </source>
</evidence>
<organism evidence="4 5">
    <name type="scientific">Karstenula rhodostoma CBS 690.94</name>
    <dbReference type="NCBI Taxonomy" id="1392251"/>
    <lineage>
        <taxon>Eukaryota</taxon>
        <taxon>Fungi</taxon>
        <taxon>Dikarya</taxon>
        <taxon>Ascomycota</taxon>
        <taxon>Pezizomycotina</taxon>
        <taxon>Dothideomycetes</taxon>
        <taxon>Pleosporomycetidae</taxon>
        <taxon>Pleosporales</taxon>
        <taxon>Massarineae</taxon>
        <taxon>Didymosphaeriaceae</taxon>
        <taxon>Karstenula</taxon>
    </lineage>
</organism>
<protein>
    <recommendedName>
        <fullName evidence="6">Heat shock factor binding protein 1</fullName>
    </recommendedName>
</protein>
<accession>A0A9P4P6G4</accession>
<comment type="caution">
    <text evidence="4">The sequence shown here is derived from an EMBL/GenBank/DDBJ whole genome shotgun (WGS) entry which is preliminary data.</text>
</comment>
<dbReference type="GO" id="GO:0005829">
    <property type="term" value="C:cytosol"/>
    <property type="evidence" value="ECO:0007669"/>
    <property type="project" value="TreeGrafter"/>
</dbReference>
<dbReference type="AlphaFoldDB" id="A0A9P4P6G4"/>
<dbReference type="InterPro" id="IPR009643">
    <property type="entry name" value="HS1-bd"/>
</dbReference>
<dbReference type="GO" id="GO:0070370">
    <property type="term" value="P:cellular heat acclimation"/>
    <property type="evidence" value="ECO:0007669"/>
    <property type="project" value="TreeGrafter"/>
</dbReference>
<dbReference type="GO" id="GO:0003714">
    <property type="term" value="F:transcription corepressor activity"/>
    <property type="evidence" value="ECO:0007669"/>
    <property type="project" value="InterPro"/>
</dbReference>
<dbReference type="OrthoDB" id="4159489at2759"/>
<feature type="coiled-coil region" evidence="2">
    <location>
        <begin position="46"/>
        <end position="73"/>
    </location>
</feature>
<dbReference type="PANTHER" id="PTHR19424:SF0">
    <property type="entry name" value="HEAT SHOCK FACTOR BINDING PROTEIN 1"/>
    <property type="match status" value="1"/>
</dbReference>